<name>A0A3G5AF17_9VIRU</name>
<evidence type="ECO:0000313" key="1">
    <source>
        <dbReference type="EMBL" id="AYV85184.1"/>
    </source>
</evidence>
<protein>
    <submittedName>
        <fullName evidence="1">Uncharacterized protein</fullName>
    </submittedName>
</protein>
<proteinExistence type="predicted"/>
<gene>
    <name evidence="1" type="ORF">Satyrvirus6_16</name>
</gene>
<reference evidence="1" key="1">
    <citation type="submission" date="2018-10" db="EMBL/GenBank/DDBJ databases">
        <title>Hidden diversity of soil giant viruses.</title>
        <authorList>
            <person name="Schulz F."/>
            <person name="Alteio L."/>
            <person name="Goudeau D."/>
            <person name="Ryan E.M."/>
            <person name="Malmstrom R.R."/>
            <person name="Blanchard J."/>
            <person name="Woyke T."/>
        </authorList>
    </citation>
    <scope>NUCLEOTIDE SEQUENCE</scope>
    <source>
        <strain evidence="1">SAV1</strain>
    </source>
</reference>
<organism evidence="1">
    <name type="scientific">Satyrvirus sp</name>
    <dbReference type="NCBI Taxonomy" id="2487771"/>
    <lineage>
        <taxon>Viruses</taxon>
        <taxon>Varidnaviria</taxon>
        <taxon>Bamfordvirae</taxon>
        <taxon>Nucleocytoviricota</taxon>
        <taxon>Megaviricetes</taxon>
        <taxon>Imitervirales</taxon>
        <taxon>Mimiviridae</taxon>
        <taxon>Megamimivirinae</taxon>
    </lineage>
</organism>
<dbReference type="EMBL" id="MK072442">
    <property type="protein sequence ID" value="AYV85184.1"/>
    <property type="molecule type" value="Genomic_DNA"/>
</dbReference>
<sequence length="285" mass="33406">MANHTNQMVVHNDHSYYDVKIVDGNLEPMLKYFKALINGFGGCGEYAFCFGKEEDIQKVYVVPSDMKDINSMVNNLKDFINQGVSQKTFDVRIVYFGNMSMREFQQIHDFTDELSNKYLKMANEKLIILAKYLTNEIQCFGFTQHMFTEPIILNPKLTSIQEMLSFLSILKTKFNIQIVKYLVLKKNAKMNEIRFYTVSVPPPNLYPQQQNTNQNVQKIMRMFVLFEDYLFCCNPTTNEKYLLDIDDGFLTVSNQKVVHGEYHKSFNKWKKSGYNKKLKIKMAKI</sequence>
<accession>A0A3G5AF17</accession>